<keyword evidence="2" id="KW-1185">Reference proteome</keyword>
<dbReference type="PANTHER" id="PTHR13774:SF32">
    <property type="entry name" value="ANTISENSE-ENHANCING SEQUENCE 1"/>
    <property type="match status" value="1"/>
</dbReference>
<dbReference type="RefSeq" id="WP_216940038.1">
    <property type="nucleotide sequence ID" value="NZ_CP077062.1"/>
</dbReference>
<dbReference type="NCBIfam" id="TIGR00654">
    <property type="entry name" value="PhzF_family"/>
    <property type="match status" value="1"/>
</dbReference>
<accession>A0A975SYY0</accession>
<dbReference type="PANTHER" id="PTHR13774">
    <property type="entry name" value="PHENAZINE BIOSYNTHESIS PROTEIN"/>
    <property type="match status" value="1"/>
</dbReference>
<reference evidence="1" key="1">
    <citation type="submission" date="2021-06" db="EMBL/GenBank/DDBJ databases">
        <title>Complete genome sequence of Nocardioides sp. G188.</title>
        <authorList>
            <person name="Im W.-T."/>
        </authorList>
    </citation>
    <scope>NUCLEOTIDE SEQUENCE</scope>
    <source>
        <strain evidence="1">G188</strain>
    </source>
</reference>
<name>A0A975SYY0_9ACTN</name>
<dbReference type="AlphaFoldDB" id="A0A975SYY0"/>
<dbReference type="Proteomes" id="UP000683575">
    <property type="component" value="Chromosome"/>
</dbReference>
<dbReference type="GO" id="GO:0005737">
    <property type="term" value="C:cytoplasm"/>
    <property type="evidence" value="ECO:0007669"/>
    <property type="project" value="TreeGrafter"/>
</dbReference>
<organism evidence="1 2">
    <name type="scientific">Nocardioides panacis</name>
    <dbReference type="NCBI Taxonomy" id="2849501"/>
    <lineage>
        <taxon>Bacteria</taxon>
        <taxon>Bacillati</taxon>
        <taxon>Actinomycetota</taxon>
        <taxon>Actinomycetes</taxon>
        <taxon>Propionibacteriales</taxon>
        <taxon>Nocardioidaceae</taxon>
        <taxon>Nocardioides</taxon>
    </lineage>
</organism>
<protein>
    <submittedName>
        <fullName evidence="1">PhzF family phenazine biosynthesis protein</fullName>
    </submittedName>
</protein>
<evidence type="ECO:0000313" key="1">
    <source>
        <dbReference type="EMBL" id="QWZ08548.1"/>
    </source>
</evidence>
<proteinExistence type="predicted"/>
<sequence length="300" mass="30881">MPLTFDIVDVFTDRPFAGNQLAVVHGADALSTDQCQALAREFGFSESTFPGAVVDGREYATRIFTPEQEIPFAGHPTLGTAWALRSRGLLTADEATQVCGAGRIGVRFDGEQVELTAVPRDLAGPVPTDVVRSLLRALGLLVSDIAGESWVAGCGLSFVHVPVTEEALVRASASSHAFPPVAERLSGLGRVEDLLDAVNLYAVAGSSPHLDVHSRVFVPGAGVPEDPATGSAAAGLGLALVATGLLPEGGRYTIRQGLEMGRPSTLSGRVEATGGSATLCHVGGRVQPVASGEIAVPPGS</sequence>
<dbReference type="InterPro" id="IPR003719">
    <property type="entry name" value="Phenazine_PhzF-like"/>
</dbReference>
<gene>
    <name evidence="1" type="ORF">KRR39_01350</name>
</gene>
<dbReference type="KEGG" id="nps:KRR39_01350"/>
<dbReference type="PIRSF" id="PIRSF016184">
    <property type="entry name" value="PhzC_PhzF"/>
    <property type="match status" value="1"/>
</dbReference>
<dbReference type="Pfam" id="PF02567">
    <property type="entry name" value="PhzC-PhzF"/>
    <property type="match status" value="1"/>
</dbReference>
<dbReference type="GO" id="GO:0016853">
    <property type="term" value="F:isomerase activity"/>
    <property type="evidence" value="ECO:0007669"/>
    <property type="project" value="TreeGrafter"/>
</dbReference>
<evidence type="ECO:0000313" key="2">
    <source>
        <dbReference type="Proteomes" id="UP000683575"/>
    </source>
</evidence>
<dbReference type="EMBL" id="CP077062">
    <property type="protein sequence ID" value="QWZ08548.1"/>
    <property type="molecule type" value="Genomic_DNA"/>
</dbReference>